<keyword evidence="5" id="KW-0547">Nucleotide-binding</keyword>
<dbReference type="SUPFAM" id="SSF55874">
    <property type="entry name" value="ATPase domain of HSP90 chaperone/DNA topoisomerase II/histidine kinase"/>
    <property type="match status" value="1"/>
</dbReference>
<keyword evidence="10" id="KW-0472">Membrane</keyword>
<feature type="transmembrane region" description="Helical" evidence="10">
    <location>
        <begin position="158"/>
        <end position="174"/>
    </location>
</feature>
<sequence length="470" mass="50544">MSGTHGQQASDAQYGSGGRDFRLPRAVDVPFPGDAHGNTWRVLLVEVLHLMTSLALALFYLLPAALLLGAAAAWFTLTLYLPWTDPSVDLSFGRLVRDTVWFLVVMPVTATLLARFACQVQRDRLANVFGIVETSPPDPLADDNPWWRAWRFVFGRDAWSMVVYTTVAGIHGLFAAGLVVVLVVCGGAAAVGALFGVVYILAQGSPGDLVGPMALVVAGPLAAVIGLRLTPHMISSEVLLHRLLLFDAPEVRIRRRLLHVQDSRQRMVDEAEAERRRIERDLHDGAQQRLLALTMTLTRARARLAHDPEGAGALIAEALAESKEVMTELRQVARGLHPRVLTDHGLGAALPIAAGRSPVPVRLDVELDERPSARAEGVAYYVVCEALTNVTKHAGAEQVTVAAERVQGRGRQSDLLRISVTDDGVGGADPEAGTGLYGLWDRVDAVDGVLTVHSPTGGGTVLTANIPWKA</sequence>
<evidence type="ECO:0000256" key="10">
    <source>
        <dbReference type="SAM" id="Phobius"/>
    </source>
</evidence>
<feature type="transmembrane region" description="Helical" evidence="10">
    <location>
        <begin position="209"/>
        <end position="229"/>
    </location>
</feature>
<dbReference type="Proteomes" id="UP000579647">
    <property type="component" value="Unassembled WGS sequence"/>
</dbReference>
<evidence type="ECO:0000256" key="7">
    <source>
        <dbReference type="ARBA" id="ARBA00022840"/>
    </source>
</evidence>
<dbReference type="RefSeq" id="WP_184363567.1">
    <property type="nucleotide sequence ID" value="NZ_BAAAKM010000088.1"/>
</dbReference>
<keyword evidence="10" id="KW-0812">Transmembrane</keyword>
<evidence type="ECO:0000256" key="2">
    <source>
        <dbReference type="ARBA" id="ARBA00012438"/>
    </source>
</evidence>
<dbReference type="GO" id="GO:0046983">
    <property type="term" value="F:protein dimerization activity"/>
    <property type="evidence" value="ECO:0007669"/>
    <property type="project" value="InterPro"/>
</dbReference>
<keyword evidence="8" id="KW-0902">Two-component regulatory system</keyword>
<dbReference type="PANTHER" id="PTHR24421:SF10">
    <property type="entry name" value="NITRATE_NITRITE SENSOR PROTEIN NARQ"/>
    <property type="match status" value="1"/>
</dbReference>
<evidence type="ECO:0000313" key="12">
    <source>
        <dbReference type="EMBL" id="MBB5490329.1"/>
    </source>
</evidence>
<feature type="transmembrane region" description="Helical" evidence="10">
    <location>
        <begin position="100"/>
        <end position="118"/>
    </location>
</feature>
<feature type="domain" description="Signal transduction histidine kinase subgroup 3 dimerisation and phosphoacceptor" evidence="11">
    <location>
        <begin position="274"/>
        <end position="341"/>
    </location>
</feature>
<comment type="caution">
    <text evidence="12">The sequence shown here is derived from an EMBL/GenBank/DDBJ whole genome shotgun (WGS) entry which is preliminary data.</text>
</comment>
<keyword evidence="10" id="KW-1133">Transmembrane helix</keyword>
<dbReference type="Gene3D" id="3.30.565.10">
    <property type="entry name" value="Histidine kinase-like ATPase, C-terminal domain"/>
    <property type="match status" value="1"/>
</dbReference>
<reference evidence="12 13" key="1">
    <citation type="submission" date="2020-08" db="EMBL/GenBank/DDBJ databases">
        <title>Sequencing the genomes of 1000 actinobacteria strains.</title>
        <authorList>
            <person name="Klenk H.-P."/>
        </authorList>
    </citation>
    <scope>NUCLEOTIDE SEQUENCE [LARGE SCALE GENOMIC DNA]</scope>
    <source>
        <strain evidence="12 13">DSM 44598</strain>
    </source>
</reference>
<keyword evidence="9" id="KW-0175">Coiled coil</keyword>
<organism evidence="12 13">
    <name type="scientific">Nocardiopsis metallicus</name>
    <dbReference type="NCBI Taxonomy" id="179819"/>
    <lineage>
        <taxon>Bacteria</taxon>
        <taxon>Bacillati</taxon>
        <taxon>Actinomycetota</taxon>
        <taxon>Actinomycetes</taxon>
        <taxon>Streptosporangiales</taxon>
        <taxon>Nocardiopsidaceae</taxon>
        <taxon>Nocardiopsis</taxon>
    </lineage>
</organism>
<evidence type="ECO:0000256" key="5">
    <source>
        <dbReference type="ARBA" id="ARBA00022741"/>
    </source>
</evidence>
<evidence type="ECO:0000256" key="3">
    <source>
        <dbReference type="ARBA" id="ARBA00022553"/>
    </source>
</evidence>
<name>A0A840W0Q3_9ACTN</name>
<dbReference type="AlphaFoldDB" id="A0A840W0Q3"/>
<evidence type="ECO:0000259" key="11">
    <source>
        <dbReference type="Pfam" id="PF07730"/>
    </source>
</evidence>
<evidence type="ECO:0000256" key="4">
    <source>
        <dbReference type="ARBA" id="ARBA00022679"/>
    </source>
</evidence>
<keyword evidence="7" id="KW-0067">ATP-binding</keyword>
<feature type="transmembrane region" description="Helical" evidence="10">
    <location>
        <begin position="180"/>
        <end position="202"/>
    </location>
</feature>
<dbReference type="CDD" id="cd16917">
    <property type="entry name" value="HATPase_UhpB-NarQ-NarX-like"/>
    <property type="match status" value="1"/>
</dbReference>
<keyword evidence="3" id="KW-0597">Phosphoprotein</keyword>
<proteinExistence type="predicted"/>
<dbReference type="GO" id="GO:0000155">
    <property type="term" value="F:phosphorelay sensor kinase activity"/>
    <property type="evidence" value="ECO:0007669"/>
    <property type="project" value="InterPro"/>
</dbReference>
<feature type="transmembrane region" description="Helical" evidence="10">
    <location>
        <begin position="58"/>
        <end position="80"/>
    </location>
</feature>
<comment type="catalytic activity">
    <reaction evidence="1">
        <text>ATP + protein L-histidine = ADP + protein N-phospho-L-histidine.</text>
        <dbReference type="EC" id="2.7.13.3"/>
    </reaction>
</comment>
<keyword evidence="13" id="KW-1185">Reference proteome</keyword>
<evidence type="ECO:0000256" key="8">
    <source>
        <dbReference type="ARBA" id="ARBA00023012"/>
    </source>
</evidence>
<evidence type="ECO:0000256" key="9">
    <source>
        <dbReference type="SAM" id="Coils"/>
    </source>
</evidence>
<dbReference type="InterPro" id="IPR050482">
    <property type="entry name" value="Sensor_HK_TwoCompSys"/>
</dbReference>
<gene>
    <name evidence="12" type="ORF">HNR07_001466</name>
</gene>
<dbReference type="GO" id="GO:0016020">
    <property type="term" value="C:membrane"/>
    <property type="evidence" value="ECO:0007669"/>
    <property type="project" value="InterPro"/>
</dbReference>
<dbReference type="Pfam" id="PF07730">
    <property type="entry name" value="HisKA_3"/>
    <property type="match status" value="1"/>
</dbReference>
<dbReference type="PANTHER" id="PTHR24421">
    <property type="entry name" value="NITRATE/NITRITE SENSOR PROTEIN NARX-RELATED"/>
    <property type="match status" value="1"/>
</dbReference>
<accession>A0A840W0Q3</accession>
<keyword evidence="4" id="KW-0808">Transferase</keyword>
<keyword evidence="6 12" id="KW-0418">Kinase</keyword>
<dbReference type="EMBL" id="JACHDO010000001">
    <property type="protein sequence ID" value="MBB5490329.1"/>
    <property type="molecule type" value="Genomic_DNA"/>
</dbReference>
<dbReference type="InterPro" id="IPR011712">
    <property type="entry name" value="Sig_transdc_His_kin_sub3_dim/P"/>
</dbReference>
<evidence type="ECO:0000256" key="6">
    <source>
        <dbReference type="ARBA" id="ARBA00022777"/>
    </source>
</evidence>
<evidence type="ECO:0000313" key="13">
    <source>
        <dbReference type="Proteomes" id="UP000579647"/>
    </source>
</evidence>
<dbReference type="InterPro" id="IPR036890">
    <property type="entry name" value="HATPase_C_sf"/>
</dbReference>
<dbReference type="EC" id="2.7.13.3" evidence="2"/>
<protein>
    <recommendedName>
        <fullName evidence="2">histidine kinase</fullName>
        <ecNumber evidence="2">2.7.13.3</ecNumber>
    </recommendedName>
</protein>
<dbReference type="GO" id="GO:0005524">
    <property type="term" value="F:ATP binding"/>
    <property type="evidence" value="ECO:0007669"/>
    <property type="project" value="UniProtKB-KW"/>
</dbReference>
<feature type="coiled-coil region" evidence="9">
    <location>
        <begin position="261"/>
        <end position="288"/>
    </location>
</feature>
<dbReference type="Gene3D" id="1.20.5.1930">
    <property type="match status" value="1"/>
</dbReference>
<evidence type="ECO:0000256" key="1">
    <source>
        <dbReference type="ARBA" id="ARBA00000085"/>
    </source>
</evidence>